<proteinExistence type="predicted"/>
<comment type="caution">
    <text evidence="1">The sequence shown here is derived from an EMBL/GenBank/DDBJ whole genome shotgun (WGS) entry which is preliminary data.</text>
</comment>
<organism evidence="1 2">
    <name type="scientific">Rhododendron molle</name>
    <name type="common">Chinese azalea</name>
    <name type="synonym">Azalea mollis</name>
    <dbReference type="NCBI Taxonomy" id="49168"/>
    <lineage>
        <taxon>Eukaryota</taxon>
        <taxon>Viridiplantae</taxon>
        <taxon>Streptophyta</taxon>
        <taxon>Embryophyta</taxon>
        <taxon>Tracheophyta</taxon>
        <taxon>Spermatophyta</taxon>
        <taxon>Magnoliopsida</taxon>
        <taxon>eudicotyledons</taxon>
        <taxon>Gunneridae</taxon>
        <taxon>Pentapetalae</taxon>
        <taxon>asterids</taxon>
        <taxon>Ericales</taxon>
        <taxon>Ericaceae</taxon>
        <taxon>Ericoideae</taxon>
        <taxon>Rhodoreae</taxon>
        <taxon>Rhododendron</taxon>
    </lineage>
</organism>
<name>A0ACC0NQX9_RHOML</name>
<reference evidence="1" key="1">
    <citation type="submission" date="2022-02" db="EMBL/GenBank/DDBJ databases">
        <title>Plant Genome Project.</title>
        <authorList>
            <person name="Zhang R.-G."/>
        </authorList>
    </citation>
    <scope>NUCLEOTIDE SEQUENCE</scope>
    <source>
        <strain evidence="1">AT1</strain>
    </source>
</reference>
<dbReference type="EMBL" id="CM046392">
    <property type="protein sequence ID" value="KAI8555359.1"/>
    <property type="molecule type" value="Genomic_DNA"/>
</dbReference>
<dbReference type="Proteomes" id="UP001062846">
    <property type="component" value="Chromosome 5"/>
</dbReference>
<gene>
    <name evidence="1" type="ORF">RHMOL_Rhmol05G0168700</name>
</gene>
<sequence>MRDSARGKGVVVEEEVPIEVRMGPVEFNPAEGFLRHEPVSKGDFAEFVDDAMLAQLLRENLAVVAAREERQRTIALAQEEERLRDEAKRARVEGEDALREMEAAERARAEAELPRVPAATVAAGLKRGPFSATAYVPLTPHLFVPLGFQAYKPQRPDYDAELVLRDPETHISRTWIEVATKIGLHVGTDQKEQTLADLELEGNGNHSEVASKALEVWEVELDKKPFIRLILTEDWMLTSPWIKRLRIGIETMNCMNLLRSNPIDHVLESGDVWTSLSRMPNHLTNDTYFLHLAYYLHFLRLSTFQFQLIKLPSNFLQSSFKSNVFIYREFPKAGRTLIEHCPFSNVHKLPSVFSAIDS</sequence>
<evidence type="ECO:0000313" key="1">
    <source>
        <dbReference type="EMBL" id="KAI8555359.1"/>
    </source>
</evidence>
<keyword evidence="2" id="KW-1185">Reference proteome</keyword>
<evidence type="ECO:0000313" key="2">
    <source>
        <dbReference type="Proteomes" id="UP001062846"/>
    </source>
</evidence>
<protein>
    <submittedName>
        <fullName evidence="1">Uncharacterized protein</fullName>
    </submittedName>
</protein>
<accession>A0ACC0NQX9</accession>